<dbReference type="AlphaFoldDB" id="A0A9Q1ES85"/>
<dbReference type="EMBL" id="JAINUF010000013">
    <property type="protein sequence ID" value="KAJ8344002.1"/>
    <property type="molecule type" value="Genomic_DNA"/>
</dbReference>
<sequence length="67" mass="7227">MAQCGGEALSQMGLLEQGCRGRVMTWSTRAMSATGMEATSCQARRMTSKFSDAVTFSYADDGGKMYL</sequence>
<proteinExistence type="predicted"/>
<protein>
    <submittedName>
        <fullName evidence="1">Uncharacterized protein</fullName>
    </submittedName>
</protein>
<evidence type="ECO:0000313" key="1">
    <source>
        <dbReference type="EMBL" id="KAJ8344002.1"/>
    </source>
</evidence>
<dbReference type="Proteomes" id="UP001152622">
    <property type="component" value="Chromosome 13"/>
</dbReference>
<comment type="caution">
    <text evidence="1">The sequence shown here is derived from an EMBL/GenBank/DDBJ whole genome shotgun (WGS) entry which is preliminary data.</text>
</comment>
<evidence type="ECO:0000313" key="2">
    <source>
        <dbReference type="Proteomes" id="UP001152622"/>
    </source>
</evidence>
<organism evidence="1 2">
    <name type="scientific">Synaphobranchus kaupii</name>
    <name type="common">Kaup's arrowtooth eel</name>
    <dbReference type="NCBI Taxonomy" id="118154"/>
    <lineage>
        <taxon>Eukaryota</taxon>
        <taxon>Metazoa</taxon>
        <taxon>Chordata</taxon>
        <taxon>Craniata</taxon>
        <taxon>Vertebrata</taxon>
        <taxon>Euteleostomi</taxon>
        <taxon>Actinopterygii</taxon>
        <taxon>Neopterygii</taxon>
        <taxon>Teleostei</taxon>
        <taxon>Anguilliformes</taxon>
        <taxon>Synaphobranchidae</taxon>
        <taxon>Synaphobranchus</taxon>
    </lineage>
</organism>
<accession>A0A9Q1ES85</accession>
<name>A0A9Q1ES85_SYNKA</name>
<keyword evidence="2" id="KW-1185">Reference proteome</keyword>
<reference evidence="1" key="1">
    <citation type="journal article" date="2023" name="Science">
        <title>Genome structures resolve the early diversification of teleost fishes.</title>
        <authorList>
            <person name="Parey E."/>
            <person name="Louis A."/>
            <person name="Montfort J."/>
            <person name="Bouchez O."/>
            <person name="Roques C."/>
            <person name="Iampietro C."/>
            <person name="Lluch J."/>
            <person name="Castinel A."/>
            <person name="Donnadieu C."/>
            <person name="Desvignes T."/>
            <person name="Floi Bucao C."/>
            <person name="Jouanno E."/>
            <person name="Wen M."/>
            <person name="Mejri S."/>
            <person name="Dirks R."/>
            <person name="Jansen H."/>
            <person name="Henkel C."/>
            <person name="Chen W.J."/>
            <person name="Zahm M."/>
            <person name="Cabau C."/>
            <person name="Klopp C."/>
            <person name="Thompson A.W."/>
            <person name="Robinson-Rechavi M."/>
            <person name="Braasch I."/>
            <person name="Lecointre G."/>
            <person name="Bobe J."/>
            <person name="Postlethwait J.H."/>
            <person name="Berthelot C."/>
            <person name="Roest Crollius H."/>
            <person name="Guiguen Y."/>
        </authorList>
    </citation>
    <scope>NUCLEOTIDE SEQUENCE</scope>
    <source>
        <strain evidence="1">WJC10195</strain>
    </source>
</reference>
<gene>
    <name evidence="1" type="ORF">SKAU_G00313310</name>
</gene>